<dbReference type="PANTHER" id="PTHR34298:SF2">
    <property type="entry name" value="SEGREGATION AND CONDENSATION PROTEIN B"/>
    <property type="match status" value="1"/>
</dbReference>
<dbReference type="InterPro" id="IPR005234">
    <property type="entry name" value="ScpB_csome_segregation"/>
</dbReference>
<evidence type="ECO:0000256" key="4">
    <source>
        <dbReference type="ARBA" id="ARBA00023306"/>
    </source>
</evidence>
<evidence type="ECO:0000256" key="3">
    <source>
        <dbReference type="ARBA" id="ARBA00022829"/>
    </source>
</evidence>
<dbReference type="GO" id="GO:0005737">
    <property type="term" value="C:cytoplasm"/>
    <property type="evidence" value="ECO:0007669"/>
    <property type="project" value="UniProtKB-SubCell"/>
</dbReference>
<keyword evidence="1 5" id="KW-0963">Cytoplasm</keyword>
<organism evidence="6">
    <name type="scientific">uncultured Armatimonadetes bacterium</name>
    <dbReference type="NCBI Taxonomy" id="157466"/>
    <lineage>
        <taxon>Bacteria</taxon>
        <taxon>Bacillati</taxon>
        <taxon>Armatimonadota</taxon>
        <taxon>environmental samples</taxon>
    </lineage>
</organism>
<proteinExistence type="inferred from homology"/>
<evidence type="ECO:0000256" key="1">
    <source>
        <dbReference type="ARBA" id="ARBA00022490"/>
    </source>
</evidence>
<comment type="subunit">
    <text evidence="5">Homodimer. Homodimerization may be required to stabilize the binding of ScpA to the Smc head domains. Component of a cohesin-like complex composed of ScpA, ScpB and the Smc homodimer, in which ScpA and ScpB bind to the head domain of Smc. The presence of the three proteins is required for the association of the complex with DNA.</text>
</comment>
<keyword evidence="4 5" id="KW-0131">Cell cycle</keyword>
<dbReference type="GO" id="GO:0051304">
    <property type="term" value="P:chromosome separation"/>
    <property type="evidence" value="ECO:0007669"/>
    <property type="project" value="InterPro"/>
</dbReference>
<dbReference type="PIRSF" id="PIRSF019345">
    <property type="entry name" value="ScpB"/>
    <property type="match status" value="1"/>
</dbReference>
<dbReference type="EMBL" id="CADCTO010000049">
    <property type="protein sequence ID" value="CAA9219285.1"/>
    <property type="molecule type" value="Genomic_DNA"/>
</dbReference>
<protein>
    <recommendedName>
        <fullName evidence="5">Segregation and condensation protein B</fullName>
    </recommendedName>
</protein>
<evidence type="ECO:0000313" key="6">
    <source>
        <dbReference type="EMBL" id="CAA9219285.1"/>
    </source>
</evidence>
<sequence length="189" mass="20238">MQDSLSQIIECLLFVSGEPVSVKDLARTTETDADAVYAAIRTLRDRYVHSGLQIVEIAGGFQLATRPEYAPAVGRLLAPHANRLSRPSLETVTIVAYRQPCTQADIEAVRGVSSDGVLKTLIERGLLKEAGRKPSPGRPILYATTDDFLHYFGLASLSDLPPLDEDEAPVDGSEMATALAAAGVETESA</sequence>
<evidence type="ECO:0000256" key="5">
    <source>
        <dbReference type="HAMAP-Rule" id="MF_01804"/>
    </source>
</evidence>
<keyword evidence="3 5" id="KW-0159">Chromosome partition</keyword>
<dbReference type="SUPFAM" id="SSF46785">
    <property type="entry name" value="Winged helix' DNA-binding domain"/>
    <property type="match status" value="2"/>
</dbReference>
<comment type="similarity">
    <text evidence="5">Belongs to the ScpB family.</text>
</comment>
<accession>A0A6J4HA20</accession>
<dbReference type="HAMAP" id="MF_01804">
    <property type="entry name" value="ScpB"/>
    <property type="match status" value="1"/>
</dbReference>
<comment type="subcellular location">
    <subcellularLocation>
        <location evidence="5">Cytoplasm</location>
    </subcellularLocation>
    <text evidence="5">Associated with two foci at the outer edges of the nucleoid region in young cells, and at four foci within both cell halves in older cells.</text>
</comment>
<keyword evidence="2 5" id="KW-0132">Cell division</keyword>
<name>A0A6J4HA20_9BACT</name>
<gene>
    <name evidence="5" type="primary">scpB</name>
    <name evidence="6" type="ORF">AVDCRST_MAG63-395</name>
</gene>
<comment type="function">
    <text evidence="5">Participates in chromosomal partition during cell division. May act via the formation of a condensin-like complex containing Smc and ScpA that pull DNA away from mid-cell into both cell halves.</text>
</comment>
<reference evidence="6" key="1">
    <citation type="submission" date="2020-02" db="EMBL/GenBank/DDBJ databases">
        <authorList>
            <person name="Meier V. D."/>
        </authorList>
    </citation>
    <scope>NUCLEOTIDE SEQUENCE</scope>
    <source>
        <strain evidence="6">AVDCRST_MAG63</strain>
    </source>
</reference>
<dbReference type="GO" id="GO:0006260">
    <property type="term" value="P:DNA replication"/>
    <property type="evidence" value="ECO:0007669"/>
    <property type="project" value="UniProtKB-UniRule"/>
</dbReference>
<evidence type="ECO:0000256" key="2">
    <source>
        <dbReference type="ARBA" id="ARBA00022618"/>
    </source>
</evidence>
<dbReference type="Gene3D" id="1.10.10.10">
    <property type="entry name" value="Winged helix-like DNA-binding domain superfamily/Winged helix DNA-binding domain"/>
    <property type="match status" value="2"/>
</dbReference>
<dbReference type="Pfam" id="PF04079">
    <property type="entry name" value="SMC_ScpB"/>
    <property type="match status" value="1"/>
</dbReference>
<dbReference type="AlphaFoldDB" id="A0A6J4HA20"/>
<dbReference type="InterPro" id="IPR036388">
    <property type="entry name" value="WH-like_DNA-bd_sf"/>
</dbReference>
<dbReference type="PANTHER" id="PTHR34298">
    <property type="entry name" value="SEGREGATION AND CONDENSATION PROTEIN B"/>
    <property type="match status" value="1"/>
</dbReference>
<dbReference type="GO" id="GO:0051301">
    <property type="term" value="P:cell division"/>
    <property type="evidence" value="ECO:0007669"/>
    <property type="project" value="UniProtKB-KW"/>
</dbReference>
<dbReference type="NCBIfam" id="TIGR00281">
    <property type="entry name" value="SMC-Scp complex subunit ScpB"/>
    <property type="match status" value="1"/>
</dbReference>
<dbReference type="InterPro" id="IPR036390">
    <property type="entry name" value="WH_DNA-bd_sf"/>
</dbReference>